<dbReference type="InterPro" id="IPR051532">
    <property type="entry name" value="Ester_Hydrolysis_Enzymes"/>
</dbReference>
<organism evidence="3 4">
    <name type="scientific">Aquamicrobium soli</name>
    <dbReference type="NCBI Taxonomy" id="1811518"/>
    <lineage>
        <taxon>Bacteria</taxon>
        <taxon>Pseudomonadati</taxon>
        <taxon>Pseudomonadota</taxon>
        <taxon>Alphaproteobacteria</taxon>
        <taxon>Hyphomicrobiales</taxon>
        <taxon>Phyllobacteriaceae</taxon>
        <taxon>Aquamicrobium</taxon>
    </lineage>
</organism>
<dbReference type="Gene3D" id="3.40.50.1110">
    <property type="entry name" value="SGNH hydrolase"/>
    <property type="match status" value="1"/>
</dbReference>
<feature type="chain" id="PRO_5046279889" evidence="1">
    <location>
        <begin position="26"/>
        <end position="248"/>
    </location>
</feature>
<dbReference type="Proteomes" id="UP001595583">
    <property type="component" value="Unassembled WGS sequence"/>
</dbReference>
<dbReference type="SUPFAM" id="SSF52266">
    <property type="entry name" value="SGNH hydrolase"/>
    <property type="match status" value="1"/>
</dbReference>
<comment type="caution">
    <text evidence="3">The sequence shown here is derived from an EMBL/GenBank/DDBJ whole genome shotgun (WGS) entry which is preliminary data.</text>
</comment>
<keyword evidence="1" id="KW-0732">Signal</keyword>
<evidence type="ECO:0000313" key="4">
    <source>
        <dbReference type="Proteomes" id="UP001595583"/>
    </source>
</evidence>
<dbReference type="Pfam" id="PF13472">
    <property type="entry name" value="Lipase_GDSL_2"/>
    <property type="match status" value="1"/>
</dbReference>
<protein>
    <submittedName>
        <fullName evidence="3">GDSL-type esterase/lipase family protein</fullName>
    </submittedName>
</protein>
<dbReference type="InterPro" id="IPR036514">
    <property type="entry name" value="SGNH_hydro_sf"/>
</dbReference>
<name>A0ABV7KGM7_9HYPH</name>
<proteinExistence type="predicted"/>
<keyword evidence="4" id="KW-1185">Reference proteome</keyword>
<dbReference type="PANTHER" id="PTHR30383:SF32">
    <property type="entry name" value="SGNH-HYDROLASE"/>
    <property type="match status" value="1"/>
</dbReference>
<evidence type="ECO:0000259" key="2">
    <source>
        <dbReference type="Pfam" id="PF13472"/>
    </source>
</evidence>
<feature type="domain" description="SGNH hydrolase-type esterase" evidence="2">
    <location>
        <begin position="73"/>
        <end position="217"/>
    </location>
</feature>
<gene>
    <name evidence="3" type="ORF">ACFOHJ_18155</name>
</gene>
<sequence>MNLLFKSTSVLVACTVFFGAGVYTAADKANPMYRLARSIFLKTQDRDPTKTTYWRQKVDIYRHSRDRGDIAMVGDSITDHGEWTELFPGVDIVNRGISGDTAGGLLKRLDTVKARKVYLLIGINDILLGVPTTDLVTNYRSLIDAFHDRDLYVQSILHTAKNRSVNTLIASADKEIEALCASKPYCHYVDLNKRLAPDGYLRAEFTFDGLHLNGAGFDAWREAMIAADTSLPHVASGSPLPSAVAQMP</sequence>
<dbReference type="RefSeq" id="WP_378223039.1">
    <property type="nucleotide sequence ID" value="NZ_JBHRTK010000016.1"/>
</dbReference>
<reference evidence="4" key="1">
    <citation type="journal article" date="2019" name="Int. J. Syst. Evol. Microbiol.">
        <title>The Global Catalogue of Microorganisms (GCM) 10K type strain sequencing project: providing services to taxonomists for standard genome sequencing and annotation.</title>
        <authorList>
            <consortium name="The Broad Institute Genomics Platform"/>
            <consortium name="The Broad Institute Genome Sequencing Center for Infectious Disease"/>
            <person name="Wu L."/>
            <person name="Ma J."/>
        </authorList>
    </citation>
    <scope>NUCLEOTIDE SEQUENCE [LARGE SCALE GENOMIC DNA]</scope>
    <source>
        <strain evidence="4">KCTC 52165</strain>
    </source>
</reference>
<dbReference type="EMBL" id="JBHRTK010000016">
    <property type="protein sequence ID" value="MFC3208151.1"/>
    <property type="molecule type" value="Genomic_DNA"/>
</dbReference>
<accession>A0ABV7KGM7</accession>
<evidence type="ECO:0000313" key="3">
    <source>
        <dbReference type="EMBL" id="MFC3208151.1"/>
    </source>
</evidence>
<dbReference type="PANTHER" id="PTHR30383">
    <property type="entry name" value="THIOESTERASE 1/PROTEASE 1/LYSOPHOSPHOLIPASE L1"/>
    <property type="match status" value="1"/>
</dbReference>
<feature type="signal peptide" evidence="1">
    <location>
        <begin position="1"/>
        <end position="25"/>
    </location>
</feature>
<dbReference type="InterPro" id="IPR013830">
    <property type="entry name" value="SGNH_hydro"/>
</dbReference>
<evidence type="ECO:0000256" key="1">
    <source>
        <dbReference type="SAM" id="SignalP"/>
    </source>
</evidence>